<evidence type="ECO:0000313" key="2">
    <source>
        <dbReference type="EMBL" id="KAH0593865.1"/>
    </source>
</evidence>
<reference evidence="2 3" key="1">
    <citation type="submission" date="2020-07" db="EMBL/GenBank/DDBJ databases">
        <title>Metarhizium humberi genome.</title>
        <authorList>
            <person name="Lysoe E."/>
        </authorList>
    </citation>
    <scope>NUCLEOTIDE SEQUENCE [LARGE SCALE GENOMIC DNA]</scope>
    <source>
        <strain evidence="2 3">ESALQ1638</strain>
    </source>
</reference>
<feature type="region of interest" description="Disordered" evidence="1">
    <location>
        <begin position="79"/>
        <end position="102"/>
    </location>
</feature>
<keyword evidence="3" id="KW-1185">Reference proteome</keyword>
<protein>
    <submittedName>
        <fullName evidence="2">Uncharacterized protein</fullName>
    </submittedName>
</protein>
<name>A0A9P8M4C6_9HYPO</name>
<gene>
    <name evidence="2" type="ORF">MHUMG1_08187</name>
</gene>
<accession>A0A9P8M4C6</accession>
<evidence type="ECO:0000313" key="3">
    <source>
        <dbReference type="Proteomes" id="UP000764110"/>
    </source>
</evidence>
<feature type="compositionally biased region" description="Basic and acidic residues" evidence="1">
    <location>
        <begin position="33"/>
        <end position="53"/>
    </location>
</feature>
<dbReference type="Proteomes" id="UP000764110">
    <property type="component" value="Unassembled WGS sequence"/>
</dbReference>
<comment type="caution">
    <text evidence="2">The sequence shown here is derived from an EMBL/GenBank/DDBJ whole genome shotgun (WGS) entry which is preliminary data.</text>
</comment>
<sequence length="121" mass="13419">MHGRPYLQHLLFPQDRQIPLQRRLEWFQPPGVRRRDTVPPRTQSDNRRMRSDKVERAIRIGPADDTAASHAPLPQARARNMEAEVPPSAAPAPWHTASSAHVPAGGAGRGVFTALAARPKN</sequence>
<feature type="region of interest" description="Disordered" evidence="1">
    <location>
        <begin position="31"/>
        <end position="53"/>
    </location>
</feature>
<organism evidence="2 3">
    <name type="scientific">Metarhizium humberi</name>
    <dbReference type="NCBI Taxonomy" id="2596975"/>
    <lineage>
        <taxon>Eukaryota</taxon>
        <taxon>Fungi</taxon>
        <taxon>Dikarya</taxon>
        <taxon>Ascomycota</taxon>
        <taxon>Pezizomycotina</taxon>
        <taxon>Sordariomycetes</taxon>
        <taxon>Hypocreomycetidae</taxon>
        <taxon>Hypocreales</taxon>
        <taxon>Clavicipitaceae</taxon>
        <taxon>Metarhizium</taxon>
    </lineage>
</organism>
<evidence type="ECO:0000256" key="1">
    <source>
        <dbReference type="SAM" id="MobiDB-lite"/>
    </source>
</evidence>
<dbReference type="EMBL" id="JACEFI010000018">
    <property type="protein sequence ID" value="KAH0593865.1"/>
    <property type="molecule type" value="Genomic_DNA"/>
</dbReference>
<dbReference type="AlphaFoldDB" id="A0A9P8M4C6"/>
<proteinExistence type="predicted"/>
<feature type="compositionally biased region" description="Low complexity" evidence="1">
    <location>
        <begin position="83"/>
        <end position="93"/>
    </location>
</feature>